<feature type="compositionally biased region" description="Basic residues" evidence="1">
    <location>
        <begin position="240"/>
        <end position="251"/>
    </location>
</feature>
<accession>A0A2T2N207</accession>
<keyword evidence="2" id="KW-0472">Membrane</keyword>
<name>A0A2T2N207_CORCC</name>
<evidence type="ECO:0000256" key="2">
    <source>
        <dbReference type="SAM" id="Phobius"/>
    </source>
</evidence>
<dbReference type="Proteomes" id="UP000240883">
    <property type="component" value="Unassembled WGS sequence"/>
</dbReference>
<gene>
    <name evidence="3" type="ORF">BS50DRAFT_231965</name>
</gene>
<dbReference type="OrthoDB" id="2103474at2759"/>
<reference evidence="3 4" key="1">
    <citation type="journal article" date="2018" name="Front. Microbiol.">
        <title>Genome-Wide Analysis of Corynespora cassiicola Leaf Fall Disease Putative Effectors.</title>
        <authorList>
            <person name="Lopez D."/>
            <person name="Ribeiro S."/>
            <person name="Label P."/>
            <person name="Fumanal B."/>
            <person name="Venisse J.S."/>
            <person name="Kohler A."/>
            <person name="de Oliveira R.R."/>
            <person name="Labutti K."/>
            <person name="Lipzen A."/>
            <person name="Lail K."/>
            <person name="Bauer D."/>
            <person name="Ohm R.A."/>
            <person name="Barry K.W."/>
            <person name="Spatafora J."/>
            <person name="Grigoriev I.V."/>
            <person name="Martin F.M."/>
            <person name="Pujade-Renaud V."/>
        </authorList>
    </citation>
    <scope>NUCLEOTIDE SEQUENCE [LARGE SCALE GENOMIC DNA]</scope>
    <source>
        <strain evidence="3 4">Philippines</strain>
    </source>
</reference>
<keyword evidence="2" id="KW-1133">Transmembrane helix</keyword>
<feature type="transmembrane region" description="Helical" evidence="2">
    <location>
        <begin position="124"/>
        <end position="147"/>
    </location>
</feature>
<dbReference type="STRING" id="1448308.A0A2T2N207"/>
<feature type="region of interest" description="Disordered" evidence="1">
    <location>
        <begin position="178"/>
        <end position="263"/>
    </location>
</feature>
<keyword evidence="2" id="KW-0812">Transmembrane</keyword>
<dbReference type="EMBL" id="KZ678156">
    <property type="protein sequence ID" value="PSN59462.1"/>
    <property type="molecule type" value="Genomic_DNA"/>
</dbReference>
<proteinExistence type="predicted"/>
<dbReference type="PANTHER" id="PTHR35519">
    <property type="entry name" value="MEMBRANE PROTEINS"/>
    <property type="match status" value="1"/>
</dbReference>
<evidence type="ECO:0008006" key="5">
    <source>
        <dbReference type="Google" id="ProtNLM"/>
    </source>
</evidence>
<evidence type="ECO:0000256" key="1">
    <source>
        <dbReference type="SAM" id="MobiDB-lite"/>
    </source>
</evidence>
<dbReference type="InterPro" id="IPR025187">
    <property type="entry name" value="DUF4112"/>
</dbReference>
<protein>
    <recommendedName>
        <fullName evidence="5">PH domain-containing protein</fullName>
    </recommendedName>
</protein>
<evidence type="ECO:0000313" key="3">
    <source>
        <dbReference type="EMBL" id="PSN59462.1"/>
    </source>
</evidence>
<organism evidence="3 4">
    <name type="scientific">Corynespora cassiicola Philippines</name>
    <dbReference type="NCBI Taxonomy" id="1448308"/>
    <lineage>
        <taxon>Eukaryota</taxon>
        <taxon>Fungi</taxon>
        <taxon>Dikarya</taxon>
        <taxon>Ascomycota</taxon>
        <taxon>Pezizomycotina</taxon>
        <taxon>Dothideomycetes</taxon>
        <taxon>Pleosporomycetidae</taxon>
        <taxon>Pleosporales</taxon>
        <taxon>Corynesporascaceae</taxon>
        <taxon>Corynespora</taxon>
    </lineage>
</organism>
<evidence type="ECO:0000313" key="4">
    <source>
        <dbReference type="Proteomes" id="UP000240883"/>
    </source>
</evidence>
<keyword evidence="4" id="KW-1185">Reference proteome</keyword>
<dbReference type="AlphaFoldDB" id="A0A2T2N207"/>
<dbReference type="Pfam" id="PF13430">
    <property type="entry name" value="DUF4112"/>
    <property type="match status" value="1"/>
</dbReference>
<sequence length="263" mass="30269">MTAAIAKFAAKKMLSKEMDKYKDKKVESDYDPFYEMIENPRKPGKFKKVKKQVPAYIPAHDANILAKARKTAYKLDFCLFNFMGLRFGWSSVIGLVPAVGDALDALLALILIVRMRKVECGLPLQVVFLMLLNMAIDFAVGLVPFVGDLADAAVKCNSRNVRLLEKHLDKVYKPKRLTLQEKDMAHPPPPATAYEDFSDEEDDRRRVFDDASDVVRQPTRTYSSRRDRIPDEEMGIPRRDTHRSHRSHRDRPSRQNTHNSRRH</sequence>
<dbReference type="PANTHER" id="PTHR35519:SF2">
    <property type="entry name" value="PH DOMAIN PROTEIN"/>
    <property type="match status" value="1"/>
</dbReference>
<feature type="compositionally biased region" description="Basic and acidic residues" evidence="1">
    <location>
        <begin position="224"/>
        <end position="239"/>
    </location>
</feature>